<dbReference type="AlphaFoldDB" id="A0A0H4J3K1"/>
<reference evidence="4 5" key="1">
    <citation type="submission" date="2015-03" db="EMBL/GenBank/DDBJ databases">
        <title>Comparative analysis of the OM43 clade including a novel species from Red Sea uncovers genomic and metabolic diversity among marine methylotrophs.</title>
        <authorList>
            <person name="Jimenez-Infante F."/>
            <person name="Ngugi D.K."/>
            <person name="Vinu M."/>
            <person name="Alam I."/>
            <person name="Kamau A."/>
            <person name="Blom J."/>
            <person name="Bajic V.B."/>
            <person name="Stingl U."/>
        </authorList>
    </citation>
    <scope>NUCLEOTIDE SEQUENCE [LARGE SCALE GENOMIC DNA]</scope>
    <source>
        <strain evidence="4 5">MBRSH7</strain>
    </source>
</reference>
<dbReference type="EMBL" id="CP011002">
    <property type="protein sequence ID" value="AKO66308.1"/>
    <property type="molecule type" value="Genomic_DNA"/>
</dbReference>
<dbReference type="InterPro" id="IPR036291">
    <property type="entry name" value="NAD(P)-bd_dom_sf"/>
</dbReference>
<dbReference type="OrthoDB" id="9802815at2"/>
<dbReference type="InterPro" id="IPR001509">
    <property type="entry name" value="Epimerase_deHydtase"/>
</dbReference>
<evidence type="ECO:0000313" key="5">
    <source>
        <dbReference type="Proteomes" id="UP000066549"/>
    </source>
</evidence>
<name>A0A0H4J3K1_9PROT</name>
<dbReference type="SUPFAM" id="SSF51735">
    <property type="entry name" value="NAD(P)-binding Rossmann-fold domains"/>
    <property type="match status" value="1"/>
</dbReference>
<dbReference type="PANTHER" id="PTHR43000">
    <property type="entry name" value="DTDP-D-GLUCOSE 4,6-DEHYDRATASE-RELATED"/>
    <property type="match status" value="1"/>
</dbReference>
<evidence type="ECO:0000256" key="1">
    <source>
        <dbReference type="ARBA" id="ARBA00005125"/>
    </source>
</evidence>
<gene>
    <name evidence="4" type="ORF">VI33_06495</name>
</gene>
<dbReference type="PATRIC" id="fig|1623450.3.peg.1301"/>
<organism evidence="4 5">
    <name type="scientific">Methylophilales bacterium MBRS-H7</name>
    <dbReference type="NCBI Taxonomy" id="1623450"/>
    <lineage>
        <taxon>Bacteria</taxon>
        <taxon>Pseudomonadati</taxon>
        <taxon>Pseudomonadota</taxon>
        <taxon>Betaproteobacteria</taxon>
        <taxon>Nitrosomonadales</taxon>
        <taxon>OM43 clade</taxon>
    </lineage>
</organism>
<dbReference type="Proteomes" id="UP000066549">
    <property type="component" value="Chromosome"/>
</dbReference>
<accession>A0A0H4J3K1</accession>
<sequence>MKILITGGLGFLGSNLAKEAIKNNFELTIFDNMSRVGSEKNYLWLKDIGNFTFFNSDIRNQNDVEEIVSSIKPDHIFHLAGQVAMTTSISNPRKDFEINALGTFNILEAIRKYSPGSSIIYSSTNKVYGDLNQFNYKEGNFRYFCEEMPNGFDENVALDFHSPYGNSKGAADQYILDYSRMFDIKGVVLRHSSMYGGRQFSTADQGWIGWFCLNAAEQKHRKNHQFDISGDGKQVRDVLFTTDMVDLYFLILKNIDKVRGQAFNIGGGPDNSLSILELFNYLNSKLAMQLEYSKKPPRESDQLVFIANIEKIKKFTGWEPKVSWSDGINKMLDWVNSYAKL</sequence>
<comment type="pathway">
    <text evidence="1">Bacterial outer membrane biogenesis; LPS O-antigen biosynthesis.</text>
</comment>
<evidence type="ECO:0000256" key="2">
    <source>
        <dbReference type="ARBA" id="ARBA00007637"/>
    </source>
</evidence>
<proteinExistence type="inferred from homology"/>
<evidence type="ECO:0000259" key="3">
    <source>
        <dbReference type="Pfam" id="PF01370"/>
    </source>
</evidence>
<dbReference type="Pfam" id="PF01370">
    <property type="entry name" value="Epimerase"/>
    <property type="match status" value="1"/>
</dbReference>
<keyword evidence="5" id="KW-1185">Reference proteome</keyword>
<feature type="domain" description="NAD-dependent epimerase/dehydratase" evidence="3">
    <location>
        <begin position="3"/>
        <end position="266"/>
    </location>
</feature>
<protein>
    <submittedName>
        <fullName evidence="4">CDP-paratose 2-epimerase</fullName>
    </submittedName>
</protein>
<dbReference type="Gene3D" id="3.40.50.720">
    <property type="entry name" value="NAD(P)-binding Rossmann-like Domain"/>
    <property type="match status" value="1"/>
</dbReference>
<comment type="similarity">
    <text evidence="2">Belongs to the NAD(P)-dependent epimerase/dehydratase family.</text>
</comment>
<evidence type="ECO:0000313" key="4">
    <source>
        <dbReference type="EMBL" id="AKO66308.1"/>
    </source>
</evidence>